<keyword evidence="1" id="KW-0456">Lyase</keyword>
<dbReference type="AlphaFoldDB" id="A0A2K3LVP4"/>
<evidence type="ECO:0000313" key="2">
    <source>
        <dbReference type="Proteomes" id="UP000236291"/>
    </source>
</evidence>
<dbReference type="EMBL" id="ASHM01042371">
    <property type="protein sequence ID" value="PNX82606.1"/>
    <property type="molecule type" value="Genomic_DNA"/>
</dbReference>
<organism evidence="1 2">
    <name type="scientific">Trifolium pratense</name>
    <name type="common">Red clover</name>
    <dbReference type="NCBI Taxonomy" id="57577"/>
    <lineage>
        <taxon>Eukaryota</taxon>
        <taxon>Viridiplantae</taxon>
        <taxon>Streptophyta</taxon>
        <taxon>Embryophyta</taxon>
        <taxon>Tracheophyta</taxon>
        <taxon>Spermatophyta</taxon>
        <taxon>Magnoliopsida</taxon>
        <taxon>eudicotyledons</taxon>
        <taxon>Gunneridae</taxon>
        <taxon>Pentapetalae</taxon>
        <taxon>rosids</taxon>
        <taxon>fabids</taxon>
        <taxon>Fabales</taxon>
        <taxon>Fabaceae</taxon>
        <taxon>Papilionoideae</taxon>
        <taxon>50 kb inversion clade</taxon>
        <taxon>NPAAA clade</taxon>
        <taxon>Hologalegina</taxon>
        <taxon>IRL clade</taxon>
        <taxon>Trifolieae</taxon>
        <taxon>Trifolium</taxon>
    </lineage>
</organism>
<proteinExistence type="predicted"/>
<comment type="caution">
    <text evidence="1">The sequence shown here is derived from an EMBL/GenBank/DDBJ whole genome shotgun (WGS) entry which is preliminary data.</text>
</comment>
<accession>A0A2K3LVP4</accession>
<sequence>AADKEAEATGHIISEGDIFLNGAQPGLMTENIGVKVFHPSEHYLTWTVGAPTDDLKQVLHHYTGWQSVARPADQAVCAE</sequence>
<protein>
    <submittedName>
        <fullName evidence="1">Pectate lyase-like protein</fullName>
    </submittedName>
</protein>
<feature type="non-terminal residue" evidence="1">
    <location>
        <position position="1"/>
    </location>
</feature>
<reference evidence="1 2" key="1">
    <citation type="journal article" date="2014" name="Am. J. Bot.">
        <title>Genome assembly and annotation for red clover (Trifolium pratense; Fabaceae).</title>
        <authorList>
            <person name="Istvanek J."/>
            <person name="Jaros M."/>
            <person name="Krenek A."/>
            <person name="Repkova J."/>
        </authorList>
    </citation>
    <scope>NUCLEOTIDE SEQUENCE [LARGE SCALE GENOMIC DNA]</scope>
    <source>
        <strain evidence="2">cv. Tatra</strain>
        <tissue evidence="1">Young leaves</tissue>
    </source>
</reference>
<dbReference type="Proteomes" id="UP000236291">
    <property type="component" value="Unassembled WGS sequence"/>
</dbReference>
<reference evidence="1 2" key="2">
    <citation type="journal article" date="2017" name="Front. Plant Sci.">
        <title>Gene Classification and Mining of Molecular Markers Useful in Red Clover (Trifolium pratense) Breeding.</title>
        <authorList>
            <person name="Istvanek J."/>
            <person name="Dluhosova J."/>
            <person name="Dluhos P."/>
            <person name="Patkova L."/>
            <person name="Nedelnik J."/>
            <person name="Repkova J."/>
        </authorList>
    </citation>
    <scope>NUCLEOTIDE SEQUENCE [LARGE SCALE GENOMIC DNA]</scope>
    <source>
        <strain evidence="2">cv. Tatra</strain>
        <tissue evidence="1">Young leaves</tissue>
    </source>
</reference>
<dbReference type="GO" id="GO:0016829">
    <property type="term" value="F:lyase activity"/>
    <property type="evidence" value="ECO:0007669"/>
    <property type="project" value="UniProtKB-KW"/>
</dbReference>
<name>A0A2K3LVP4_TRIPR</name>
<evidence type="ECO:0000313" key="1">
    <source>
        <dbReference type="EMBL" id="PNX82606.1"/>
    </source>
</evidence>
<gene>
    <name evidence="1" type="ORF">L195_g038636</name>
</gene>
<dbReference type="ExpressionAtlas" id="A0A2K3LVP4">
    <property type="expression patterns" value="baseline"/>
</dbReference>